<dbReference type="InterPro" id="IPR011006">
    <property type="entry name" value="CheY-like_superfamily"/>
</dbReference>
<reference evidence="3 4" key="1">
    <citation type="submission" date="2020-08" db="EMBL/GenBank/DDBJ databases">
        <title>Bridging the membrane lipid divide: bacteria of the FCB group superphylum have the potential to synthesize archaeal ether lipids.</title>
        <authorList>
            <person name="Villanueva L."/>
            <person name="Von Meijenfeldt F.A.B."/>
            <person name="Westbye A.B."/>
            <person name="Yadav S."/>
            <person name="Hopmans E.C."/>
            <person name="Dutilh B.E."/>
            <person name="Sinninghe Damste J.S."/>
        </authorList>
    </citation>
    <scope>NUCLEOTIDE SEQUENCE [LARGE SCALE GENOMIC DNA]</scope>
    <source>
        <strain evidence="3">NIOZ-UU17</strain>
    </source>
</reference>
<comment type="caution">
    <text evidence="1">Lacks conserved residue(s) required for the propagation of feature annotation.</text>
</comment>
<dbReference type="InterPro" id="IPR001789">
    <property type="entry name" value="Sig_transdc_resp-reg_receiver"/>
</dbReference>
<dbReference type="Proteomes" id="UP000605201">
    <property type="component" value="Unassembled WGS sequence"/>
</dbReference>
<name>A0A8J6NV78_9BACT</name>
<evidence type="ECO:0000313" key="3">
    <source>
        <dbReference type="EMBL" id="MBC8430374.1"/>
    </source>
</evidence>
<gene>
    <name evidence="3" type="ORF">H8D96_00490</name>
</gene>
<dbReference type="Gene3D" id="3.40.50.2300">
    <property type="match status" value="1"/>
</dbReference>
<comment type="caution">
    <text evidence="3">The sequence shown here is derived from an EMBL/GenBank/DDBJ whole genome shotgun (WGS) entry which is preliminary data.</text>
</comment>
<dbReference type="SUPFAM" id="SSF52172">
    <property type="entry name" value="CheY-like"/>
    <property type="match status" value="1"/>
</dbReference>
<organism evidence="3 4">
    <name type="scientific">Candidatus Desulfatibia vada</name>
    <dbReference type="NCBI Taxonomy" id="2841696"/>
    <lineage>
        <taxon>Bacteria</taxon>
        <taxon>Pseudomonadati</taxon>
        <taxon>Thermodesulfobacteriota</taxon>
        <taxon>Desulfobacteria</taxon>
        <taxon>Desulfobacterales</taxon>
        <taxon>Desulfobacterales incertae sedis</taxon>
        <taxon>Candidatus Desulfatibia</taxon>
    </lineage>
</organism>
<dbReference type="AlphaFoldDB" id="A0A8J6NV78"/>
<evidence type="ECO:0000313" key="4">
    <source>
        <dbReference type="Proteomes" id="UP000605201"/>
    </source>
</evidence>
<dbReference type="EMBL" id="JACNIG010000030">
    <property type="protein sequence ID" value="MBC8430374.1"/>
    <property type="molecule type" value="Genomic_DNA"/>
</dbReference>
<sequence length="123" mass="13899">MANILVIDNQQWVLELCKECLAAEEHQISTTDDIETVSKNILSLNPDIVLLNFYLKHGALVWDVLKNIKRQDPDLPVIIVTLYGNHLYNPALDRADGYLINNGVAPVELKQKITALLGRDHTR</sequence>
<evidence type="ECO:0000259" key="2">
    <source>
        <dbReference type="PROSITE" id="PS50110"/>
    </source>
</evidence>
<dbReference type="Pfam" id="PF00072">
    <property type="entry name" value="Response_reg"/>
    <property type="match status" value="1"/>
</dbReference>
<proteinExistence type="predicted"/>
<accession>A0A8J6NV78</accession>
<dbReference type="GO" id="GO:0000160">
    <property type="term" value="P:phosphorelay signal transduction system"/>
    <property type="evidence" value="ECO:0007669"/>
    <property type="project" value="InterPro"/>
</dbReference>
<dbReference type="PROSITE" id="PS50110">
    <property type="entry name" value="RESPONSE_REGULATORY"/>
    <property type="match status" value="1"/>
</dbReference>
<evidence type="ECO:0000256" key="1">
    <source>
        <dbReference type="PROSITE-ProRule" id="PRU00169"/>
    </source>
</evidence>
<protein>
    <submittedName>
        <fullName evidence="3">Response regulator</fullName>
    </submittedName>
</protein>
<feature type="domain" description="Response regulatory" evidence="2">
    <location>
        <begin position="3"/>
        <end position="116"/>
    </location>
</feature>